<dbReference type="PANTHER" id="PTHR30454">
    <property type="entry name" value="4-HYDROXY-3-METHYLBUT-2-EN-1-YL DIPHOSPHATE SYNTHASE"/>
    <property type="match status" value="1"/>
</dbReference>
<gene>
    <name evidence="4" type="ORF">EDD35_0494</name>
</gene>
<comment type="cofactor">
    <cofactor evidence="1">
        <name>[4Fe-4S] cluster</name>
        <dbReference type="ChEBI" id="CHEBI:49883"/>
    </cofactor>
</comment>
<dbReference type="Gene3D" id="3.20.20.20">
    <property type="entry name" value="Dihydropteroate synthase-like"/>
    <property type="match status" value="1"/>
</dbReference>
<evidence type="ECO:0000313" key="5">
    <source>
        <dbReference type="Proteomes" id="UP000274843"/>
    </source>
</evidence>
<dbReference type="GO" id="GO:0051539">
    <property type="term" value="F:4 iron, 4 sulfur cluster binding"/>
    <property type="evidence" value="ECO:0007669"/>
    <property type="project" value="UniProtKB-KW"/>
</dbReference>
<dbReference type="Proteomes" id="UP000274843">
    <property type="component" value="Unassembled WGS sequence"/>
</dbReference>
<reference evidence="4 5" key="1">
    <citation type="submission" date="2018-11" db="EMBL/GenBank/DDBJ databases">
        <title>Sequencing the genomes of 1000 actinobacteria strains.</title>
        <authorList>
            <person name="Klenk H.-P."/>
        </authorList>
    </citation>
    <scope>NUCLEOTIDE SEQUENCE [LARGE SCALE GENOMIC DNA]</scope>
    <source>
        <strain evidence="4 5">DSM 44348</strain>
    </source>
</reference>
<evidence type="ECO:0000259" key="3">
    <source>
        <dbReference type="Pfam" id="PF04551"/>
    </source>
</evidence>
<sequence length="90" mass="9759">MTAVPLGVPQVPAPRRNSRQVMVGDVPVGGGAPVPVQSMTTTVTADVDATLRPIAELTSAGCQEKRRRCRRAGSWRRCWTWRSSGSPDDR</sequence>
<feature type="domain" description="IspG TIM-barrel" evidence="3">
    <location>
        <begin position="18"/>
        <end position="66"/>
    </location>
</feature>
<dbReference type="Pfam" id="PF04551">
    <property type="entry name" value="GcpE"/>
    <property type="match status" value="1"/>
</dbReference>
<dbReference type="InterPro" id="IPR058578">
    <property type="entry name" value="IspG_TIM"/>
</dbReference>
<keyword evidence="2" id="KW-0408">Iron</keyword>
<accession>A0A3N2GNM4</accession>
<dbReference type="InterPro" id="IPR004588">
    <property type="entry name" value="IspG_bac-typ"/>
</dbReference>
<organism evidence="4 5">
    <name type="scientific">Amycolatopsis thermoflava</name>
    <dbReference type="NCBI Taxonomy" id="84480"/>
    <lineage>
        <taxon>Bacteria</taxon>
        <taxon>Bacillati</taxon>
        <taxon>Actinomycetota</taxon>
        <taxon>Actinomycetes</taxon>
        <taxon>Pseudonocardiales</taxon>
        <taxon>Pseudonocardiaceae</taxon>
        <taxon>Amycolatopsis</taxon>
        <taxon>Amycolatopsis methanolica group</taxon>
    </lineage>
</organism>
<comment type="caution">
    <text evidence="4">The sequence shown here is derived from an EMBL/GenBank/DDBJ whole genome shotgun (WGS) entry which is preliminary data.</text>
</comment>
<dbReference type="GO" id="GO:0016114">
    <property type="term" value="P:terpenoid biosynthetic process"/>
    <property type="evidence" value="ECO:0007669"/>
    <property type="project" value="InterPro"/>
</dbReference>
<name>A0A3N2GNM4_9PSEU</name>
<evidence type="ECO:0000256" key="1">
    <source>
        <dbReference type="ARBA" id="ARBA00001966"/>
    </source>
</evidence>
<keyword evidence="2" id="KW-0004">4Fe-4S</keyword>
<dbReference type="AlphaFoldDB" id="A0A3N2GNM4"/>
<proteinExistence type="predicted"/>
<keyword evidence="2" id="KW-0411">Iron-sulfur</keyword>
<dbReference type="EMBL" id="RKHY01000001">
    <property type="protein sequence ID" value="ROS38226.1"/>
    <property type="molecule type" value="Genomic_DNA"/>
</dbReference>
<dbReference type="GO" id="GO:0046429">
    <property type="term" value="F:4-hydroxy-3-methylbut-2-en-1-yl diphosphate synthase activity (ferredoxin)"/>
    <property type="evidence" value="ECO:0007669"/>
    <property type="project" value="InterPro"/>
</dbReference>
<keyword evidence="5" id="KW-1185">Reference proteome</keyword>
<protein>
    <submittedName>
        <fullName evidence="4">GcpE protein</fullName>
    </submittedName>
</protein>
<dbReference type="GO" id="GO:0019288">
    <property type="term" value="P:isopentenyl diphosphate biosynthetic process, methylerythritol 4-phosphate pathway"/>
    <property type="evidence" value="ECO:0007669"/>
    <property type="project" value="TreeGrafter"/>
</dbReference>
<dbReference type="PANTHER" id="PTHR30454:SF0">
    <property type="entry name" value="4-HYDROXY-3-METHYLBUT-2-EN-1-YL DIPHOSPHATE SYNTHASE (FERREDOXIN), CHLOROPLASTIC"/>
    <property type="match status" value="1"/>
</dbReference>
<keyword evidence="2" id="KW-0479">Metal-binding</keyword>
<evidence type="ECO:0000256" key="2">
    <source>
        <dbReference type="ARBA" id="ARBA00022485"/>
    </source>
</evidence>
<dbReference type="InterPro" id="IPR011005">
    <property type="entry name" value="Dihydropteroate_synth-like_sf"/>
</dbReference>
<evidence type="ECO:0000313" key="4">
    <source>
        <dbReference type="EMBL" id="ROS38226.1"/>
    </source>
</evidence>